<dbReference type="Gene3D" id="1.10.287.1080">
    <property type="entry name" value="MazG-like"/>
    <property type="match status" value="1"/>
</dbReference>
<dbReference type="CDD" id="cd11534">
    <property type="entry name" value="NTP-PPase_HisIE_like"/>
    <property type="match status" value="1"/>
</dbReference>
<dbReference type="AlphaFoldDB" id="D7EB98"/>
<dbReference type="HAMAP" id="MF_01020">
    <property type="entry name" value="HisE"/>
    <property type="match status" value="1"/>
</dbReference>
<evidence type="ECO:0000256" key="9">
    <source>
        <dbReference type="HAMAP-Rule" id="MF_01020"/>
    </source>
</evidence>
<dbReference type="EC" id="3.6.1.31" evidence="9"/>
<dbReference type="GeneID" id="9347431"/>
<evidence type="ECO:0000313" key="11">
    <source>
        <dbReference type="Proteomes" id="UP000000391"/>
    </source>
</evidence>
<keyword evidence="6 9" id="KW-0378">Hydrolase</keyword>
<dbReference type="GO" id="GO:0004636">
    <property type="term" value="F:phosphoribosyl-ATP diphosphatase activity"/>
    <property type="evidence" value="ECO:0007669"/>
    <property type="project" value="UniProtKB-UniRule"/>
</dbReference>
<evidence type="ECO:0000256" key="6">
    <source>
        <dbReference type="ARBA" id="ARBA00022801"/>
    </source>
</evidence>
<evidence type="ECO:0000256" key="3">
    <source>
        <dbReference type="ARBA" id="ARBA00022490"/>
    </source>
</evidence>
<gene>
    <name evidence="9" type="primary">hisE</name>
    <name evidence="10" type="ordered locus">Metev_1778</name>
</gene>
<dbReference type="InterPro" id="IPR008179">
    <property type="entry name" value="HisE"/>
</dbReference>
<dbReference type="UniPathway" id="UPA00031">
    <property type="reaction ID" value="UER00007"/>
</dbReference>
<dbReference type="GO" id="GO:0005737">
    <property type="term" value="C:cytoplasm"/>
    <property type="evidence" value="ECO:0007669"/>
    <property type="project" value="UniProtKB-SubCell"/>
</dbReference>
<dbReference type="SUPFAM" id="SSF101386">
    <property type="entry name" value="all-alpha NTP pyrophosphatases"/>
    <property type="match status" value="1"/>
</dbReference>
<keyword evidence="4 9" id="KW-0028">Amino-acid biosynthesis</keyword>
<dbReference type="Pfam" id="PF01503">
    <property type="entry name" value="PRA-PH"/>
    <property type="match status" value="1"/>
</dbReference>
<dbReference type="RefSeq" id="WP_013195180.1">
    <property type="nucleotide sequence ID" value="NC_014253.1"/>
</dbReference>
<keyword evidence="5 9" id="KW-0547">Nucleotide-binding</keyword>
<dbReference type="KEGG" id="mev:Metev_1778"/>
<evidence type="ECO:0000256" key="8">
    <source>
        <dbReference type="ARBA" id="ARBA00023102"/>
    </source>
</evidence>
<keyword evidence="7 9" id="KW-0067">ATP-binding</keyword>
<sequence length="101" mass="11528">MSQSDADLSVLNEIYDVIQDRKHNPVEKSYVCSLLNHNKGIDKILEKIGEESVETVLAVKNKNREDIVYESSDLIFHLLVMLAANDIQLSEIADELEKRRS</sequence>
<comment type="subcellular location">
    <subcellularLocation>
        <location evidence="9">Cytoplasm</location>
    </subcellularLocation>
</comment>
<dbReference type="PANTHER" id="PTHR42945">
    <property type="entry name" value="HISTIDINE BIOSYNTHESIS BIFUNCTIONAL PROTEIN"/>
    <property type="match status" value="1"/>
</dbReference>
<dbReference type="NCBIfam" id="TIGR03188">
    <property type="entry name" value="histidine_hisI"/>
    <property type="match status" value="1"/>
</dbReference>
<dbReference type="OrthoDB" id="39686at2157"/>
<evidence type="ECO:0000256" key="7">
    <source>
        <dbReference type="ARBA" id="ARBA00022840"/>
    </source>
</evidence>
<evidence type="ECO:0000313" key="10">
    <source>
        <dbReference type="EMBL" id="ADI74615.1"/>
    </source>
</evidence>
<dbReference type="GO" id="GO:0005524">
    <property type="term" value="F:ATP binding"/>
    <property type="evidence" value="ECO:0007669"/>
    <property type="project" value="UniProtKB-KW"/>
</dbReference>
<dbReference type="EMBL" id="CP002069">
    <property type="protein sequence ID" value="ADI74615.1"/>
    <property type="molecule type" value="Genomic_DNA"/>
</dbReference>
<dbReference type="NCBIfam" id="NF001611">
    <property type="entry name" value="PRK00400.1-3"/>
    <property type="match status" value="1"/>
</dbReference>
<name>D7EB98_METEZ</name>
<evidence type="ECO:0000256" key="4">
    <source>
        <dbReference type="ARBA" id="ARBA00022605"/>
    </source>
</evidence>
<organism evidence="10 11">
    <name type="scientific">Methanohalobium evestigatum (strain ATCC BAA-1072 / DSM 3721 / NBRC 107634 / OCM 161 / Z-7303)</name>
    <dbReference type="NCBI Taxonomy" id="644295"/>
    <lineage>
        <taxon>Archaea</taxon>
        <taxon>Methanobacteriati</taxon>
        <taxon>Methanobacteriota</taxon>
        <taxon>Stenosarchaea group</taxon>
        <taxon>Methanomicrobia</taxon>
        <taxon>Methanosarcinales</taxon>
        <taxon>Methanosarcinaceae</taxon>
        <taxon>Methanohalobium</taxon>
    </lineage>
</organism>
<dbReference type="InterPro" id="IPR021130">
    <property type="entry name" value="PRib-ATP_PPHydrolase-like"/>
</dbReference>
<comment type="catalytic activity">
    <reaction evidence="1 9">
        <text>1-(5-phospho-beta-D-ribosyl)-ATP + H2O = 1-(5-phospho-beta-D-ribosyl)-5'-AMP + diphosphate + H(+)</text>
        <dbReference type="Rhea" id="RHEA:22828"/>
        <dbReference type="ChEBI" id="CHEBI:15377"/>
        <dbReference type="ChEBI" id="CHEBI:15378"/>
        <dbReference type="ChEBI" id="CHEBI:33019"/>
        <dbReference type="ChEBI" id="CHEBI:59457"/>
        <dbReference type="ChEBI" id="CHEBI:73183"/>
        <dbReference type="EC" id="3.6.1.31"/>
    </reaction>
</comment>
<comment type="pathway">
    <text evidence="2 9">Amino-acid biosynthesis; L-histidine biosynthesis; L-histidine from 5-phospho-alpha-D-ribose 1-diphosphate: step 2/9.</text>
</comment>
<keyword evidence="8 9" id="KW-0368">Histidine biosynthesis</keyword>
<evidence type="ECO:0000256" key="2">
    <source>
        <dbReference type="ARBA" id="ARBA00005204"/>
    </source>
</evidence>
<dbReference type="PANTHER" id="PTHR42945:SF1">
    <property type="entry name" value="HISTIDINE BIOSYNTHESIS BIFUNCTIONAL PROTEIN HIS7"/>
    <property type="match status" value="1"/>
</dbReference>
<dbReference type="GO" id="GO:0000105">
    <property type="term" value="P:L-histidine biosynthetic process"/>
    <property type="evidence" value="ECO:0007669"/>
    <property type="project" value="UniProtKB-UniRule"/>
</dbReference>
<accession>D7EB98</accession>
<proteinExistence type="inferred from homology"/>
<keyword evidence="11" id="KW-1185">Reference proteome</keyword>
<evidence type="ECO:0000256" key="1">
    <source>
        <dbReference type="ARBA" id="ARBA00001460"/>
    </source>
</evidence>
<keyword evidence="3 9" id="KW-0963">Cytoplasm</keyword>
<dbReference type="HOGENOM" id="CLU_123337_0_0_2"/>
<dbReference type="STRING" id="644295.Metev_1778"/>
<reference evidence="10 11" key="1">
    <citation type="submission" date="2010-06" db="EMBL/GenBank/DDBJ databases">
        <title>Complete sequence chromosome of Methanohalobium evestigatum Z-7303.</title>
        <authorList>
            <consortium name="US DOE Joint Genome Institute"/>
            <person name="Lucas S."/>
            <person name="Copeland A."/>
            <person name="Lapidus A."/>
            <person name="Cheng J.-F."/>
            <person name="Bruce D."/>
            <person name="Goodwin L."/>
            <person name="Pitluck S."/>
            <person name="Saunders E."/>
            <person name="Detter J.C."/>
            <person name="Han C."/>
            <person name="Tapia R."/>
            <person name="Land M."/>
            <person name="Hauser L."/>
            <person name="Kyrpides N."/>
            <person name="Mikhailova N."/>
            <person name="Sieprawska-Lupa M."/>
            <person name="Whitman W.B."/>
            <person name="Anderson I."/>
            <person name="Woyke T."/>
        </authorList>
    </citation>
    <scope>NUCLEOTIDE SEQUENCE [LARGE SCALE GENOMIC DNA]</scope>
    <source>
        <strain evidence="11">ATCC BAA-1072 / DSM 3721 / NBRC 107634 / OCM 161 / Z-7303</strain>
    </source>
</reference>
<protein>
    <recommendedName>
        <fullName evidence="9">Phosphoribosyl-ATP pyrophosphatase</fullName>
        <shortName evidence="9">PRA-PH</shortName>
        <ecNumber evidence="9">3.6.1.31</ecNumber>
    </recommendedName>
</protein>
<dbReference type="Proteomes" id="UP000000391">
    <property type="component" value="Chromosome"/>
</dbReference>
<comment type="similarity">
    <text evidence="9">Belongs to the PRA-PH family.</text>
</comment>
<evidence type="ECO:0000256" key="5">
    <source>
        <dbReference type="ARBA" id="ARBA00022741"/>
    </source>
</evidence>